<organism evidence="2 3">
    <name type="scientific">Haemaphysalis longicornis</name>
    <name type="common">Bush tick</name>
    <dbReference type="NCBI Taxonomy" id="44386"/>
    <lineage>
        <taxon>Eukaryota</taxon>
        <taxon>Metazoa</taxon>
        <taxon>Ecdysozoa</taxon>
        <taxon>Arthropoda</taxon>
        <taxon>Chelicerata</taxon>
        <taxon>Arachnida</taxon>
        <taxon>Acari</taxon>
        <taxon>Parasitiformes</taxon>
        <taxon>Ixodida</taxon>
        <taxon>Ixodoidea</taxon>
        <taxon>Ixodidae</taxon>
        <taxon>Haemaphysalinae</taxon>
        <taxon>Haemaphysalis</taxon>
    </lineage>
</organism>
<keyword evidence="3" id="KW-1185">Reference proteome</keyword>
<sequence>MRDVCPLGELPKCEPCHMVFSGLAPYREHMASAGHAKRASGHAKRALETKQALAAGDAQPSTSTGQTATSEGGTRGGCASCGIPNFESSDAAFDHYASLEHRTQSLVLATYQARAAAAKEAEPVELPPEVLVCRAEEDFAEFCKKHNLFD</sequence>
<dbReference type="AlphaFoldDB" id="A0A9J6FE78"/>
<comment type="caution">
    <text evidence="2">The sequence shown here is derived from an EMBL/GenBank/DDBJ whole genome shotgun (WGS) entry which is preliminary data.</text>
</comment>
<evidence type="ECO:0000313" key="2">
    <source>
        <dbReference type="EMBL" id="KAH9361322.1"/>
    </source>
</evidence>
<evidence type="ECO:0000256" key="1">
    <source>
        <dbReference type="SAM" id="MobiDB-lite"/>
    </source>
</evidence>
<dbReference type="OrthoDB" id="6436350at2759"/>
<dbReference type="OMA" id="MSAAFCH"/>
<evidence type="ECO:0000313" key="3">
    <source>
        <dbReference type="Proteomes" id="UP000821853"/>
    </source>
</evidence>
<proteinExistence type="predicted"/>
<dbReference type="EMBL" id="JABSTR010000001">
    <property type="protein sequence ID" value="KAH9361322.1"/>
    <property type="molecule type" value="Genomic_DNA"/>
</dbReference>
<feature type="compositionally biased region" description="Basic residues" evidence="1">
    <location>
        <begin position="35"/>
        <end position="44"/>
    </location>
</feature>
<accession>A0A9J6FE78</accession>
<protein>
    <submittedName>
        <fullName evidence="2">Uncharacterized protein</fullName>
    </submittedName>
</protein>
<reference evidence="2 3" key="1">
    <citation type="journal article" date="2020" name="Cell">
        <title>Large-Scale Comparative Analyses of Tick Genomes Elucidate Their Genetic Diversity and Vector Capacities.</title>
        <authorList>
            <consortium name="Tick Genome and Microbiome Consortium (TIGMIC)"/>
            <person name="Jia N."/>
            <person name="Wang J."/>
            <person name="Shi W."/>
            <person name="Du L."/>
            <person name="Sun Y."/>
            <person name="Zhan W."/>
            <person name="Jiang J.F."/>
            <person name="Wang Q."/>
            <person name="Zhang B."/>
            <person name="Ji P."/>
            <person name="Bell-Sakyi L."/>
            <person name="Cui X.M."/>
            <person name="Yuan T.T."/>
            <person name="Jiang B.G."/>
            <person name="Yang W.F."/>
            <person name="Lam T.T."/>
            <person name="Chang Q.C."/>
            <person name="Ding S.J."/>
            <person name="Wang X.J."/>
            <person name="Zhu J.G."/>
            <person name="Ruan X.D."/>
            <person name="Zhao L."/>
            <person name="Wei J.T."/>
            <person name="Ye R.Z."/>
            <person name="Que T.C."/>
            <person name="Du C.H."/>
            <person name="Zhou Y.H."/>
            <person name="Cheng J.X."/>
            <person name="Dai P.F."/>
            <person name="Guo W.B."/>
            <person name="Han X.H."/>
            <person name="Huang E.J."/>
            <person name="Li L.F."/>
            <person name="Wei W."/>
            <person name="Gao Y.C."/>
            <person name="Liu J.Z."/>
            <person name="Shao H.Z."/>
            <person name="Wang X."/>
            <person name="Wang C.C."/>
            <person name="Yang T.C."/>
            <person name="Huo Q.B."/>
            <person name="Li W."/>
            <person name="Chen H.Y."/>
            <person name="Chen S.E."/>
            <person name="Zhou L.G."/>
            <person name="Ni X.B."/>
            <person name="Tian J.H."/>
            <person name="Sheng Y."/>
            <person name="Liu T."/>
            <person name="Pan Y.S."/>
            <person name="Xia L.Y."/>
            <person name="Li J."/>
            <person name="Zhao F."/>
            <person name="Cao W.C."/>
        </authorList>
    </citation>
    <scope>NUCLEOTIDE SEQUENCE [LARGE SCALE GENOMIC DNA]</scope>
    <source>
        <strain evidence="2">HaeL-2018</strain>
    </source>
</reference>
<gene>
    <name evidence="2" type="ORF">HPB48_006884</name>
</gene>
<feature type="compositionally biased region" description="Polar residues" evidence="1">
    <location>
        <begin position="59"/>
        <end position="72"/>
    </location>
</feature>
<dbReference type="Proteomes" id="UP000821853">
    <property type="component" value="Chromosome 1"/>
</dbReference>
<dbReference type="VEuPathDB" id="VectorBase:HLOH_054106"/>
<feature type="region of interest" description="Disordered" evidence="1">
    <location>
        <begin position="34"/>
        <end position="75"/>
    </location>
</feature>
<name>A0A9J6FE78_HAELO</name>